<feature type="region of interest" description="Disordered" evidence="1">
    <location>
        <begin position="1"/>
        <end position="20"/>
    </location>
</feature>
<dbReference type="RefSeq" id="WP_394823004.1">
    <property type="nucleotide sequence ID" value="NZ_CP089984.1"/>
</dbReference>
<evidence type="ECO:0000256" key="1">
    <source>
        <dbReference type="SAM" id="MobiDB-lite"/>
    </source>
</evidence>
<reference evidence="2 3" key="1">
    <citation type="submission" date="2021-12" db="EMBL/GenBank/DDBJ databases">
        <title>Discovery of the Pendulisporaceae a myxobacterial family with distinct sporulation behavior and unique specialized metabolism.</title>
        <authorList>
            <person name="Garcia R."/>
            <person name="Popoff A."/>
            <person name="Bader C.D."/>
            <person name="Loehr J."/>
            <person name="Walesch S."/>
            <person name="Walt C."/>
            <person name="Boldt J."/>
            <person name="Bunk B."/>
            <person name="Haeckl F.J.F.P.J."/>
            <person name="Gunesch A.P."/>
            <person name="Birkelbach J."/>
            <person name="Nuebel U."/>
            <person name="Pietschmann T."/>
            <person name="Bach T."/>
            <person name="Mueller R."/>
        </authorList>
    </citation>
    <scope>NUCLEOTIDE SEQUENCE [LARGE SCALE GENOMIC DNA]</scope>
    <source>
        <strain evidence="2 3">MSr11954</strain>
    </source>
</reference>
<sequence length="86" mass="9556">MRALSHSSARDDHRRGNSISVARGSATSNCTMHWACRGRRWCHSVSDAIPRTAHTFTLIAAILNAVIDEIVLNQLGRIDIRGIFRS</sequence>
<accession>A0ABZ2LW72</accession>
<name>A0ABZ2LW72_9BACT</name>
<gene>
    <name evidence="2" type="ORF">LZC94_36750</name>
</gene>
<evidence type="ECO:0000313" key="3">
    <source>
        <dbReference type="Proteomes" id="UP001370348"/>
    </source>
</evidence>
<organism evidence="2 3">
    <name type="scientific">Pendulispora albinea</name>
    <dbReference type="NCBI Taxonomy" id="2741071"/>
    <lineage>
        <taxon>Bacteria</taxon>
        <taxon>Pseudomonadati</taxon>
        <taxon>Myxococcota</taxon>
        <taxon>Myxococcia</taxon>
        <taxon>Myxococcales</taxon>
        <taxon>Sorangiineae</taxon>
        <taxon>Pendulisporaceae</taxon>
        <taxon>Pendulispora</taxon>
    </lineage>
</organism>
<protein>
    <submittedName>
        <fullName evidence="2">Uncharacterized protein</fullName>
    </submittedName>
</protein>
<dbReference type="Proteomes" id="UP001370348">
    <property type="component" value="Chromosome"/>
</dbReference>
<evidence type="ECO:0000313" key="2">
    <source>
        <dbReference type="EMBL" id="WXB13380.1"/>
    </source>
</evidence>
<proteinExistence type="predicted"/>
<keyword evidence="3" id="KW-1185">Reference proteome</keyword>
<dbReference type="EMBL" id="CP089984">
    <property type="protein sequence ID" value="WXB13380.1"/>
    <property type="molecule type" value="Genomic_DNA"/>
</dbReference>